<dbReference type="CDD" id="cd16387">
    <property type="entry name" value="ParB_N_Srx"/>
    <property type="match status" value="1"/>
</dbReference>
<name>A0A6I2UEJ0_9FIRM</name>
<organism evidence="2 3">
    <name type="scientific">Anaerovibrio slackiae</name>
    <dbReference type="NCBI Taxonomy" id="2652309"/>
    <lineage>
        <taxon>Bacteria</taxon>
        <taxon>Bacillati</taxon>
        <taxon>Bacillota</taxon>
        <taxon>Negativicutes</taxon>
        <taxon>Selenomonadales</taxon>
        <taxon>Selenomonadaceae</taxon>
        <taxon>Anaerovibrio</taxon>
    </lineage>
</organism>
<dbReference type="AlphaFoldDB" id="A0A6I2UEJ0"/>
<dbReference type="InterPro" id="IPR036086">
    <property type="entry name" value="ParB/Sulfiredoxin_sf"/>
</dbReference>
<sequence length="580" mass="67628">MENEINLTTKPVGSISGRFFVPSYQRGYRWSSNEVVRLLEDIFRNGNAKYCLQPIVVRHNAGQYELVDGQQRLTTLFLIYQYMYKELGGVFDAPAFSLEYATRDKSETFLNDIDLSRCEENIDFWFMGNTYKTIKEWFSCAEKPKKRAFEFASYLEDNVSVIWYEVHGIDDDEAISLFARLNIGKIPLTSAELVKAMFLNRDGWQGQPEIKREKQEEISLQWDSMENELHRDAFWGFLTNKKQHNYQTRMDLLLELLVYGHQADIRDRYAAFFAIDRMSRYMSLNDIWNKLRKTFFLLQDWFEDHDLYHKIGYLIASGYASINEIFALVSHKKKNEIAQILDDSIRASLLIGERNYGDLEYTNRDDYPKISRLLLLFNVESVRQIGKRTQWFPFDKFKYGLANQAAWSLEHIHAQHAEGLNTQFAWKEWLEQHGNAIEALGDNKKYADLLDRIQVAVADGKLGRNDFVSLQQEIAGVLSPAGYKEDLHSIANLALLDSSLNAALSNSAFAVKRNHLLEMDKHGEYIPFCTRNVFLKYYTPSEECQLYFWGMADRKAYITAINEKLKDYLPEPIKCEQEGV</sequence>
<evidence type="ECO:0000259" key="1">
    <source>
        <dbReference type="Pfam" id="PF03235"/>
    </source>
</evidence>
<keyword evidence="3" id="KW-1185">Reference proteome</keyword>
<evidence type="ECO:0000313" key="3">
    <source>
        <dbReference type="Proteomes" id="UP000433181"/>
    </source>
</evidence>
<dbReference type="Pfam" id="PF03235">
    <property type="entry name" value="GmrSD_N"/>
    <property type="match status" value="1"/>
</dbReference>
<reference evidence="2 3" key="1">
    <citation type="submission" date="2019-08" db="EMBL/GenBank/DDBJ databases">
        <title>In-depth cultivation of the pig gut microbiome towards novel bacterial diversity and tailored functional studies.</title>
        <authorList>
            <person name="Wylensek D."/>
            <person name="Hitch T.C.A."/>
            <person name="Clavel T."/>
        </authorList>
    </citation>
    <scope>NUCLEOTIDE SEQUENCE [LARGE SCALE GENOMIC DNA]</scope>
    <source>
        <strain evidence="2 3">WCA-693-APC-5D-A</strain>
    </source>
</reference>
<dbReference type="InterPro" id="IPR004919">
    <property type="entry name" value="GmrSD_N"/>
</dbReference>
<accession>A0A6I2UEJ0</accession>
<feature type="domain" description="GmrSD restriction endonucleases N-terminal" evidence="1">
    <location>
        <begin position="17"/>
        <end position="198"/>
    </location>
</feature>
<evidence type="ECO:0000313" key="2">
    <source>
        <dbReference type="EMBL" id="MSU10018.1"/>
    </source>
</evidence>
<dbReference type="PANTHER" id="PTHR35149">
    <property type="entry name" value="SLL5132 PROTEIN"/>
    <property type="match status" value="1"/>
</dbReference>
<proteinExistence type="predicted"/>
<protein>
    <submittedName>
        <fullName evidence="2">DUF262 domain-containing protein</fullName>
    </submittedName>
</protein>
<dbReference type="SUPFAM" id="SSF110849">
    <property type="entry name" value="ParB/Sulfiredoxin"/>
    <property type="match status" value="1"/>
</dbReference>
<dbReference type="Proteomes" id="UP000433181">
    <property type="component" value="Unassembled WGS sequence"/>
</dbReference>
<dbReference type="EMBL" id="VUNR01000046">
    <property type="protein sequence ID" value="MSU10018.1"/>
    <property type="molecule type" value="Genomic_DNA"/>
</dbReference>
<comment type="caution">
    <text evidence="2">The sequence shown here is derived from an EMBL/GenBank/DDBJ whole genome shotgun (WGS) entry which is preliminary data.</text>
</comment>
<dbReference type="PANTHER" id="PTHR35149:SF1">
    <property type="entry name" value="DUF5655 DOMAIN-CONTAINING PROTEIN"/>
    <property type="match status" value="1"/>
</dbReference>
<gene>
    <name evidence="2" type="ORF">FYJ84_13720</name>
</gene>